<comment type="caution">
    <text evidence="1">The sequence shown here is derived from an EMBL/GenBank/DDBJ whole genome shotgun (WGS) entry which is preliminary data.</text>
</comment>
<dbReference type="EMBL" id="JABSTR010000011">
    <property type="protein sequence ID" value="KAH9381999.1"/>
    <property type="molecule type" value="Genomic_DNA"/>
</dbReference>
<gene>
    <name evidence="1" type="ORF">HPB48_003332</name>
</gene>
<dbReference type="OrthoDB" id="6749043at2759"/>
<keyword evidence="2" id="KW-1185">Reference proteome</keyword>
<protein>
    <submittedName>
        <fullName evidence="1">Uncharacterized protein</fullName>
    </submittedName>
</protein>
<name>A0A9J6H5D7_HAELO</name>
<dbReference type="AlphaFoldDB" id="A0A9J6H5D7"/>
<dbReference type="Proteomes" id="UP000821853">
    <property type="component" value="Chromosome 9"/>
</dbReference>
<dbReference type="VEuPathDB" id="VectorBase:HLOH_062406"/>
<accession>A0A9J6H5D7</accession>
<evidence type="ECO:0000313" key="2">
    <source>
        <dbReference type="Proteomes" id="UP000821853"/>
    </source>
</evidence>
<organism evidence="1 2">
    <name type="scientific">Haemaphysalis longicornis</name>
    <name type="common">Bush tick</name>
    <dbReference type="NCBI Taxonomy" id="44386"/>
    <lineage>
        <taxon>Eukaryota</taxon>
        <taxon>Metazoa</taxon>
        <taxon>Ecdysozoa</taxon>
        <taxon>Arthropoda</taxon>
        <taxon>Chelicerata</taxon>
        <taxon>Arachnida</taxon>
        <taxon>Acari</taxon>
        <taxon>Parasitiformes</taxon>
        <taxon>Ixodida</taxon>
        <taxon>Ixodoidea</taxon>
        <taxon>Ixodidae</taxon>
        <taxon>Haemaphysalinae</taxon>
        <taxon>Haemaphysalis</taxon>
    </lineage>
</organism>
<proteinExistence type="predicted"/>
<reference evidence="1 2" key="1">
    <citation type="journal article" date="2020" name="Cell">
        <title>Large-Scale Comparative Analyses of Tick Genomes Elucidate Their Genetic Diversity and Vector Capacities.</title>
        <authorList>
            <consortium name="Tick Genome and Microbiome Consortium (TIGMIC)"/>
            <person name="Jia N."/>
            <person name="Wang J."/>
            <person name="Shi W."/>
            <person name="Du L."/>
            <person name="Sun Y."/>
            <person name="Zhan W."/>
            <person name="Jiang J.F."/>
            <person name="Wang Q."/>
            <person name="Zhang B."/>
            <person name="Ji P."/>
            <person name="Bell-Sakyi L."/>
            <person name="Cui X.M."/>
            <person name="Yuan T.T."/>
            <person name="Jiang B.G."/>
            <person name="Yang W.F."/>
            <person name="Lam T.T."/>
            <person name="Chang Q.C."/>
            <person name="Ding S.J."/>
            <person name="Wang X.J."/>
            <person name="Zhu J.G."/>
            <person name="Ruan X.D."/>
            <person name="Zhao L."/>
            <person name="Wei J.T."/>
            <person name="Ye R.Z."/>
            <person name="Que T.C."/>
            <person name="Du C.H."/>
            <person name="Zhou Y.H."/>
            <person name="Cheng J.X."/>
            <person name="Dai P.F."/>
            <person name="Guo W.B."/>
            <person name="Han X.H."/>
            <person name="Huang E.J."/>
            <person name="Li L.F."/>
            <person name="Wei W."/>
            <person name="Gao Y.C."/>
            <person name="Liu J.Z."/>
            <person name="Shao H.Z."/>
            <person name="Wang X."/>
            <person name="Wang C.C."/>
            <person name="Yang T.C."/>
            <person name="Huo Q.B."/>
            <person name="Li W."/>
            <person name="Chen H.Y."/>
            <person name="Chen S.E."/>
            <person name="Zhou L.G."/>
            <person name="Ni X.B."/>
            <person name="Tian J.H."/>
            <person name="Sheng Y."/>
            <person name="Liu T."/>
            <person name="Pan Y.S."/>
            <person name="Xia L.Y."/>
            <person name="Li J."/>
            <person name="Zhao F."/>
            <person name="Cao W.C."/>
        </authorList>
    </citation>
    <scope>NUCLEOTIDE SEQUENCE [LARGE SCALE GENOMIC DNA]</scope>
    <source>
        <strain evidence="1">HaeL-2018</strain>
    </source>
</reference>
<sequence length="73" mass="8579">MTKKVDDLENHSRRSNLIIYGVQQQPEETTELLQEIFTKEIFNDILDVRTSGFERIHLLGRPKPGEREQRAGR</sequence>
<evidence type="ECO:0000313" key="1">
    <source>
        <dbReference type="EMBL" id="KAH9381999.1"/>
    </source>
</evidence>